<reference evidence="1 2" key="1">
    <citation type="submission" date="2016-11" db="EMBL/GenBank/DDBJ databases">
        <authorList>
            <person name="Jaros S."/>
            <person name="Januszkiewicz K."/>
            <person name="Wedrychowicz H."/>
        </authorList>
    </citation>
    <scope>NUCLEOTIDE SEQUENCE [LARGE SCALE GENOMIC DNA]</scope>
    <source>
        <strain evidence="1 2">DSM 14214</strain>
    </source>
</reference>
<keyword evidence="2" id="KW-1185">Reference proteome</keyword>
<dbReference type="AlphaFoldDB" id="A0A1M6N014"/>
<proteinExistence type="predicted"/>
<organism evidence="1 2">
    <name type="scientific">Anaerotignum lactatifermentans DSM 14214</name>
    <dbReference type="NCBI Taxonomy" id="1121323"/>
    <lineage>
        <taxon>Bacteria</taxon>
        <taxon>Bacillati</taxon>
        <taxon>Bacillota</taxon>
        <taxon>Clostridia</taxon>
        <taxon>Lachnospirales</taxon>
        <taxon>Anaerotignaceae</taxon>
        <taxon>Anaerotignum</taxon>
    </lineage>
</organism>
<accession>A0A1M6N014</accession>
<evidence type="ECO:0000313" key="2">
    <source>
        <dbReference type="Proteomes" id="UP000183975"/>
    </source>
</evidence>
<sequence length="136" mass="13885">MKYLGFPAPKALHLPPVAAHPFTGFLPLFKSGAAGTVQGPVASGQEGLAAGSAAFQPIGSLADGRAQLRIRRQDRLLKIPAEKGVGNALHTDASLAFIQGQAVSLVIVGAQAADQLSGAPKLALRHAGLIHSRTPA</sequence>
<gene>
    <name evidence="1" type="ORF">SAMN02745138_00745</name>
</gene>
<name>A0A1M6N014_9FIRM</name>
<evidence type="ECO:0000313" key="1">
    <source>
        <dbReference type="EMBL" id="SHJ89095.1"/>
    </source>
</evidence>
<dbReference type="Proteomes" id="UP000183975">
    <property type="component" value="Unassembled WGS sequence"/>
</dbReference>
<protein>
    <submittedName>
        <fullName evidence="1">Uncharacterized protein</fullName>
    </submittedName>
</protein>
<dbReference type="EMBL" id="FRAH01000008">
    <property type="protein sequence ID" value="SHJ89095.1"/>
    <property type="molecule type" value="Genomic_DNA"/>
</dbReference>